<gene>
    <name evidence="6" type="ORF">IAC50_02810</name>
</gene>
<dbReference type="InterPro" id="IPR003593">
    <property type="entry name" value="AAA+_ATPase"/>
</dbReference>
<dbReference type="SUPFAM" id="SSF52540">
    <property type="entry name" value="P-loop containing nucleoside triphosphate hydrolases"/>
    <property type="match status" value="1"/>
</dbReference>
<evidence type="ECO:0000256" key="3">
    <source>
        <dbReference type="ARBA" id="ARBA00022741"/>
    </source>
</evidence>
<dbReference type="InterPro" id="IPR027417">
    <property type="entry name" value="P-loop_NTPase"/>
</dbReference>
<evidence type="ECO:0000256" key="4">
    <source>
        <dbReference type="ARBA" id="ARBA00022840"/>
    </source>
</evidence>
<evidence type="ECO:0000313" key="7">
    <source>
        <dbReference type="Proteomes" id="UP000824090"/>
    </source>
</evidence>
<reference evidence="6" key="2">
    <citation type="journal article" date="2021" name="PeerJ">
        <title>Extensive microbial diversity within the chicken gut microbiome revealed by metagenomics and culture.</title>
        <authorList>
            <person name="Gilroy R."/>
            <person name="Ravi A."/>
            <person name="Getino M."/>
            <person name="Pursley I."/>
            <person name="Horton D.L."/>
            <person name="Alikhan N.F."/>
            <person name="Baker D."/>
            <person name="Gharbi K."/>
            <person name="Hall N."/>
            <person name="Watson M."/>
            <person name="Adriaenssens E.M."/>
            <person name="Foster-Nyarko E."/>
            <person name="Jarju S."/>
            <person name="Secka A."/>
            <person name="Antonio M."/>
            <person name="Oren A."/>
            <person name="Chaudhuri R.R."/>
            <person name="La Ragione R."/>
            <person name="Hildebrand F."/>
            <person name="Pallen M.J."/>
        </authorList>
    </citation>
    <scope>NUCLEOTIDE SEQUENCE</scope>
    <source>
        <strain evidence="6">ChiHcec3-6078</strain>
    </source>
</reference>
<organism evidence="6 7">
    <name type="scientific">Candidatus Allocopromorpha excrementigallinarum</name>
    <dbReference type="NCBI Taxonomy" id="2840742"/>
    <lineage>
        <taxon>Bacteria</taxon>
        <taxon>Bacillati</taxon>
        <taxon>Bacillota</taxon>
        <taxon>Clostridia</taxon>
        <taxon>Eubacteriales</taxon>
        <taxon>Eubacteriaceae</taxon>
        <taxon>Eubacteriaceae incertae sedis</taxon>
        <taxon>Candidatus Allocopromorpha</taxon>
    </lineage>
</organism>
<accession>A0A9D1L661</accession>
<evidence type="ECO:0000256" key="1">
    <source>
        <dbReference type="ARBA" id="ARBA00005417"/>
    </source>
</evidence>
<sequence length="204" mass="22882">MALEGKNLSYRYSKKSPWILKNVSLSLEKGERVAITGPSGCGKSTLVKLLSGYLTPEEGQVLLCGRPLPQRGYCPVQMIYQHPEMAVNPRWKMSKVINEGWSPDQSLLERMGIEKGWLERWPSELSGGELQRFCIVRALGPGAEFLICDEMTAMLDMITQAQIWELMMEISLEWGLGLVVVTHSMALAERVCTRIIDLPDINGI</sequence>
<dbReference type="InterPro" id="IPR003439">
    <property type="entry name" value="ABC_transporter-like_ATP-bd"/>
</dbReference>
<reference evidence="6" key="1">
    <citation type="submission" date="2020-10" db="EMBL/GenBank/DDBJ databases">
        <authorList>
            <person name="Gilroy R."/>
        </authorList>
    </citation>
    <scope>NUCLEOTIDE SEQUENCE</scope>
    <source>
        <strain evidence="6">ChiHcec3-6078</strain>
    </source>
</reference>
<dbReference type="EMBL" id="DVMP01000057">
    <property type="protein sequence ID" value="HIU25416.1"/>
    <property type="molecule type" value="Genomic_DNA"/>
</dbReference>
<dbReference type="GO" id="GO:0005524">
    <property type="term" value="F:ATP binding"/>
    <property type="evidence" value="ECO:0007669"/>
    <property type="project" value="UniProtKB-KW"/>
</dbReference>
<dbReference type="InterPro" id="IPR017871">
    <property type="entry name" value="ABC_transporter-like_CS"/>
</dbReference>
<dbReference type="GO" id="GO:0016887">
    <property type="term" value="F:ATP hydrolysis activity"/>
    <property type="evidence" value="ECO:0007669"/>
    <property type="project" value="InterPro"/>
</dbReference>
<feature type="domain" description="ABC transporter" evidence="5">
    <location>
        <begin position="3"/>
        <end position="204"/>
    </location>
</feature>
<dbReference type="PROSITE" id="PS00211">
    <property type="entry name" value="ABC_TRANSPORTER_1"/>
    <property type="match status" value="1"/>
</dbReference>
<dbReference type="Gene3D" id="3.40.50.300">
    <property type="entry name" value="P-loop containing nucleotide triphosphate hydrolases"/>
    <property type="match status" value="1"/>
</dbReference>
<dbReference type="Pfam" id="PF00005">
    <property type="entry name" value="ABC_tran"/>
    <property type="match status" value="1"/>
</dbReference>
<comment type="caution">
    <text evidence="6">The sequence shown here is derived from an EMBL/GenBank/DDBJ whole genome shotgun (WGS) entry which is preliminary data.</text>
</comment>
<name>A0A9D1L661_9FIRM</name>
<evidence type="ECO:0000259" key="5">
    <source>
        <dbReference type="PROSITE" id="PS50893"/>
    </source>
</evidence>
<evidence type="ECO:0000256" key="2">
    <source>
        <dbReference type="ARBA" id="ARBA00022448"/>
    </source>
</evidence>
<evidence type="ECO:0000313" key="6">
    <source>
        <dbReference type="EMBL" id="HIU25416.1"/>
    </source>
</evidence>
<dbReference type="Proteomes" id="UP000824090">
    <property type="component" value="Unassembled WGS sequence"/>
</dbReference>
<keyword evidence="3" id="KW-0547">Nucleotide-binding</keyword>
<dbReference type="SMART" id="SM00382">
    <property type="entry name" value="AAA"/>
    <property type="match status" value="1"/>
</dbReference>
<protein>
    <submittedName>
        <fullName evidence="6">ATP-binding cassette domain-containing protein</fullName>
    </submittedName>
</protein>
<proteinExistence type="inferred from homology"/>
<keyword evidence="4 6" id="KW-0067">ATP-binding</keyword>
<dbReference type="PANTHER" id="PTHR43776:SF7">
    <property type="entry name" value="D,D-DIPEPTIDE TRANSPORT ATP-BINDING PROTEIN DDPF-RELATED"/>
    <property type="match status" value="1"/>
</dbReference>
<keyword evidence="2" id="KW-0813">Transport</keyword>
<dbReference type="GO" id="GO:0055085">
    <property type="term" value="P:transmembrane transport"/>
    <property type="evidence" value="ECO:0007669"/>
    <property type="project" value="UniProtKB-ARBA"/>
</dbReference>
<dbReference type="InterPro" id="IPR050319">
    <property type="entry name" value="ABC_transp_ATP-bind"/>
</dbReference>
<dbReference type="PANTHER" id="PTHR43776">
    <property type="entry name" value="TRANSPORT ATP-BINDING PROTEIN"/>
    <property type="match status" value="1"/>
</dbReference>
<dbReference type="PROSITE" id="PS50893">
    <property type="entry name" value="ABC_TRANSPORTER_2"/>
    <property type="match status" value="1"/>
</dbReference>
<dbReference type="AlphaFoldDB" id="A0A9D1L661"/>
<comment type="similarity">
    <text evidence="1">Belongs to the ABC transporter superfamily.</text>
</comment>